<reference evidence="2" key="1">
    <citation type="journal article" date="2022" name="Microbiol. Resour. Announc.">
        <title>Draft Genome Sequence of a Methanogenic Archaeon from West Spitsbergen Permafrost.</title>
        <authorList>
            <person name="Trubitsyn V."/>
            <person name="Rivkina E."/>
            <person name="Shcherbakova V."/>
        </authorList>
    </citation>
    <scope>NUCLEOTIDE SEQUENCE [LARGE SCALE GENOMIC DNA]</scope>
    <source>
        <strain evidence="2">VT</strain>
    </source>
</reference>
<name>A0A8T5UT05_9EURY</name>
<accession>A0A8T5UT05</accession>
<dbReference type="RefSeq" id="WP_223790733.1">
    <property type="nucleotide sequence ID" value="NZ_JAIOUQ010000003.1"/>
</dbReference>
<dbReference type="EMBL" id="JAIOUQ010000003">
    <property type="protein sequence ID" value="MBZ2165106.1"/>
    <property type="molecule type" value="Genomic_DNA"/>
</dbReference>
<sequence>MYEQKIHRTEVLNKMGHVFERYRFLIRSKSFNKEQMETIDYHLSEIMKVLNDC</sequence>
<gene>
    <name evidence="1" type="ORF">K8N75_03490</name>
</gene>
<organism evidence="1 2">
    <name type="scientific">Methanobacterium spitsbergense</name>
    <dbReference type="NCBI Taxonomy" id="2874285"/>
    <lineage>
        <taxon>Archaea</taxon>
        <taxon>Methanobacteriati</taxon>
        <taxon>Methanobacteriota</taxon>
        <taxon>Methanomada group</taxon>
        <taxon>Methanobacteria</taxon>
        <taxon>Methanobacteriales</taxon>
        <taxon>Methanobacteriaceae</taxon>
        <taxon>Methanobacterium</taxon>
    </lineage>
</organism>
<evidence type="ECO:0000313" key="2">
    <source>
        <dbReference type="Proteomes" id="UP000825933"/>
    </source>
</evidence>
<proteinExistence type="predicted"/>
<dbReference type="Proteomes" id="UP000825933">
    <property type="component" value="Unassembled WGS sequence"/>
</dbReference>
<keyword evidence="2" id="KW-1185">Reference proteome</keyword>
<dbReference type="AlphaFoldDB" id="A0A8T5UT05"/>
<evidence type="ECO:0000313" key="1">
    <source>
        <dbReference type="EMBL" id="MBZ2165106.1"/>
    </source>
</evidence>
<comment type="caution">
    <text evidence="1">The sequence shown here is derived from an EMBL/GenBank/DDBJ whole genome shotgun (WGS) entry which is preliminary data.</text>
</comment>
<protein>
    <submittedName>
        <fullName evidence="1">Uncharacterized protein</fullName>
    </submittedName>
</protein>